<dbReference type="PANTHER" id="PTHR42721">
    <property type="entry name" value="SUGAR HYDROLASE-RELATED"/>
    <property type="match status" value="1"/>
</dbReference>
<dbReference type="PANTHER" id="PTHR42721:SF3">
    <property type="entry name" value="BETA-D-XYLOSIDASE 5-RELATED"/>
    <property type="match status" value="1"/>
</dbReference>
<accession>A0A9D1T6D9</accession>
<feature type="domain" description="Glycoside hydrolase family 3 N-terminal" evidence="3">
    <location>
        <begin position="20"/>
        <end position="170"/>
    </location>
</feature>
<feature type="non-terminal residue" evidence="4">
    <location>
        <position position="170"/>
    </location>
</feature>
<comment type="caution">
    <text evidence="4">The sequence shown here is derived from an EMBL/GenBank/DDBJ whole genome shotgun (WGS) entry which is preliminary data.</text>
</comment>
<dbReference type="EMBL" id="DVON01000092">
    <property type="protein sequence ID" value="HIV12358.1"/>
    <property type="molecule type" value="Genomic_DNA"/>
</dbReference>
<gene>
    <name evidence="4" type="ORF">IAA63_04355</name>
</gene>
<dbReference type="AlphaFoldDB" id="A0A9D1T6D9"/>
<reference evidence="4" key="2">
    <citation type="journal article" date="2021" name="PeerJ">
        <title>Extensive microbial diversity within the chicken gut microbiome revealed by metagenomics and culture.</title>
        <authorList>
            <person name="Gilroy R."/>
            <person name="Ravi A."/>
            <person name="Getino M."/>
            <person name="Pursley I."/>
            <person name="Horton D.L."/>
            <person name="Alikhan N.F."/>
            <person name="Baker D."/>
            <person name="Gharbi K."/>
            <person name="Hall N."/>
            <person name="Watson M."/>
            <person name="Adriaenssens E.M."/>
            <person name="Foster-Nyarko E."/>
            <person name="Jarju S."/>
            <person name="Secka A."/>
            <person name="Antonio M."/>
            <person name="Oren A."/>
            <person name="Chaudhuri R.R."/>
            <person name="La Ragione R."/>
            <person name="Hildebrand F."/>
            <person name="Pallen M.J."/>
        </authorList>
    </citation>
    <scope>NUCLEOTIDE SEQUENCE</scope>
    <source>
        <strain evidence="4">ChiBcec2-4451</strain>
    </source>
</reference>
<evidence type="ECO:0000313" key="5">
    <source>
        <dbReference type="Proteomes" id="UP000886723"/>
    </source>
</evidence>
<dbReference type="GO" id="GO:0031222">
    <property type="term" value="P:arabinan catabolic process"/>
    <property type="evidence" value="ECO:0007669"/>
    <property type="project" value="TreeGrafter"/>
</dbReference>
<dbReference type="InterPro" id="IPR017853">
    <property type="entry name" value="GH"/>
</dbReference>
<evidence type="ECO:0000256" key="1">
    <source>
        <dbReference type="ARBA" id="ARBA00005336"/>
    </source>
</evidence>
<dbReference type="GO" id="GO:0009044">
    <property type="term" value="F:xylan 1,4-beta-xylosidase activity"/>
    <property type="evidence" value="ECO:0007669"/>
    <property type="project" value="InterPro"/>
</dbReference>
<dbReference type="InterPro" id="IPR001764">
    <property type="entry name" value="Glyco_hydro_3_N"/>
</dbReference>
<evidence type="ECO:0000256" key="2">
    <source>
        <dbReference type="ARBA" id="ARBA00022801"/>
    </source>
</evidence>
<reference evidence="4" key="1">
    <citation type="submission" date="2020-10" db="EMBL/GenBank/DDBJ databases">
        <authorList>
            <person name="Gilroy R."/>
        </authorList>
    </citation>
    <scope>NUCLEOTIDE SEQUENCE</scope>
    <source>
        <strain evidence="4">ChiBcec2-4451</strain>
    </source>
</reference>
<organism evidence="4 5">
    <name type="scientific">Candidatus Pullilachnospira stercoravium</name>
    <dbReference type="NCBI Taxonomy" id="2840913"/>
    <lineage>
        <taxon>Bacteria</taxon>
        <taxon>Bacillati</taxon>
        <taxon>Bacillota</taxon>
        <taxon>Clostridia</taxon>
        <taxon>Lachnospirales</taxon>
        <taxon>Lachnospiraceae</taxon>
        <taxon>Lachnospiraceae incertae sedis</taxon>
        <taxon>Candidatus Pullilachnospira</taxon>
    </lineage>
</organism>
<dbReference type="GO" id="GO:0046556">
    <property type="term" value="F:alpha-L-arabinofuranosidase activity"/>
    <property type="evidence" value="ECO:0007669"/>
    <property type="project" value="TreeGrafter"/>
</dbReference>
<keyword evidence="2 4" id="KW-0378">Hydrolase</keyword>
<dbReference type="SUPFAM" id="SSF51445">
    <property type="entry name" value="(Trans)glycosidases"/>
    <property type="match status" value="1"/>
</dbReference>
<dbReference type="InterPro" id="IPR036962">
    <property type="entry name" value="Glyco_hydro_3_N_sf"/>
</dbReference>
<comment type="similarity">
    <text evidence="1">Belongs to the glycosyl hydrolase 3 family.</text>
</comment>
<dbReference type="GO" id="GO:0045493">
    <property type="term" value="P:xylan catabolic process"/>
    <property type="evidence" value="ECO:0007669"/>
    <property type="project" value="InterPro"/>
</dbReference>
<sequence length="170" mass="19112">MGEAKDYRDESLTDQERVENLLEQMSLEEKVSQLSFQAREIKWLGIPAYNWWNEALHGVARAGVATVFPQAIGMAASFDRSLLRQAGEIVATEGRSKYNEQSRQGDRGLYKGLTFWAPNVNIFRDPRWGRGQETYGEDPLLTGELAVCYIQGIQGDGRRLKAAACAKHFA</sequence>
<dbReference type="InterPro" id="IPR044993">
    <property type="entry name" value="BXL"/>
</dbReference>
<dbReference type="PRINTS" id="PR00133">
    <property type="entry name" value="GLHYDRLASE3"/>
</dbReference>
<evidence type="ECO:0000313" key="4">
    <source>
        <dbReference type="EMBL" id="HIV12358.1"/>
    </source>
</evidence>
<dbReference type="Gene3D" id="3.20.20.300">
    <property type="entry name" value="Glycoside hydrolase, family 3, N-terminal domain"/>
    <property type="match status" value="1"/>
</dbReference>
<name>A0A9D1T6D9_9FIRM</name>
<proteinExistence type="inferred from homology"/>
<dbReference type="Pfam" id="PF00933">
    <property type="entry name" value="Glyco_hydro_3"/>
    <property type="match status" value="1"/>
</dbReference>
<protein>
    <submittedName>
        <fullName evidence="4">Glycoside hydrolase family 3 protein</fullName>
    </submittedName>
</protein>
<evidence type="ECO:0000259" key="3">
    <source>
        <dbReference type="Pfam" id="PF00933"/>
    </source>
</evidence>
<dbReference type="Proteomes" id="UP000886723">
    <property type="component" value="Unassembled WGS sequence"/>
</dbReference>